<feature type="region of interest" description="Disordered" evidence="2">
    <location>
        <begin position="121"/>
        <end position="154"/>
    </location>
</feature>
<dbReference type="EMBL" id="JAPEVB010000005">
    <property type="protein sequence ID" value="KAJ4387344.1"/>
    <property type="molecule type" value="Genomic_DNA"/>
</dbReference>
<keyword evidence="1" id="KW-0547">Nucleotide-binding</keyword>
<comment type="caution">
    <text evidence="4">The sequence shown here is derived from an EMBL/GenBank/DDBJ whole genome shotgun (WGS) entry which is preliminary data.</text>
</comment>
<reference evidence="4" key="1">
    <citation type="submission" date="2022-10" db="EMBL/GenBank/DDBJ databases">
        <title>Tapping the CABI collections for fungal endophytes: first genome assemblies for Collariella, Neodidymelliopsis, Ascochyta clinopodiicola, Didymella pomorum, Didymosphaeria variabile, Neocosmospora piperis and Neocucurbitaria cava.</title>
        <authorList>
            <person name="Hill R."/>
        </authorList>
    </citation>
    <scope>NUCLEOTIDE SEQUENCE</scope>
    <source>
        <strain evidence="4">IMI 355082</strain>
    </source>
</reference>
<dbReference type="PROSITE" id="PS50011">
    <property type="entry name" value="PROTEIN_KINASE_DOM"/>
    <property type="match status" value="1"/>
</dbReference>
<organism evidence="4 5">
    <name type="scientific">Gnomoniopsis smithogilvyi</name>
    <dbReference type="NCBI Taxonomy" id="1191159"/>
    <lineage>
        <taxon>Eukaryota</taxon>
        <taxon>Fungi</taxon>
        <taxon>Dikarya</taxon>
        <taxon>Ascomycota</taxon>
        <taxon>Pezizomycotina</taxon>
        <taxon>Sordariomycetes</taxon>
        <taxon>Sordariomycetidae</taxon>
        <taxon>Diaporthales</taxon>
        <taxon>Gnomoniaceae</taxon>
        <taxon>Gnomoniopsis</taxon>
    </lineage>
</organism>
<dbReference type="GO" id="GO:0007165">
    <property type="term" value="P:signal transduction"/>
    <property type="evidence" value="ECO:0007669"/>
    <property type="project" value="TreeGrafter"/>
</dbReference>
<proteinExistence type="predicted"/>
<dbReference type="InterPro" id="IPR011009">
    <property type="entry name" value="Kinase-like_dom_sf"/>
</dbReference>
<evidence type="ECO:0000259" key="3">
    <source>
        <dbReference type="PROSITE" id="PS50011"/>
    </source>
</evidence>
<feature type="binding site" evidence="1">
    <location>
        <position position="331"/>
    </location>
    <ligand>
        <name>ATP</name>
        <dbReference type="ChEBI" id="CHEBI:30616"/>
    </ligand>
</feature>
<protein>
    <recommendedName>
        <fullName evidence="3">Protein kinase domain-containing protein</fullName>
    </recommendedName>
</protein>
<keyword evidence="5" id="KW-1185">Reference proteome</keyword>
<dbReference type="GO" id="GO:0005524">
    <property type="term" value="F:ATP binding"/>
    <property type="evidence" value="ECO:0007669"/>
    <property type="project" value="UniProtKB-UniRule"/>
</dbReference>
<dbReference type="InterPro" id="IPR017441">
    <property type="entry name" value="Protein_kinase_ATP_BS"/>
</dbReference>
<evidence type="ECO:0000256" key="1">
    <source>
        <dbReference type="PROSITE-ProRule" id="PRU10141"/>
    </source>
</evidence>
<dbReference type="GO" id="GO:0004672">
    <property type="term" value="F:protein kinase activity"/>
    <property type="evidence" value="ECO:0007669"/>
    <property type="project" value="InterPro"/>
</dbReference>
<dbReference type="Gene3D" id="1.10.510.10">
    <property type="entry name" value="Transferase(Phosphotransferase) domain 1"/>
    <property type="match status" value="1"/>
</dbReference>
<dbReference type="SUPFAM" id="SSF56112">
    <property type="entry name" value="Protein kinase-like (PK-like)"/>
    <property type="match status" value="1"/>
</dbReference>
<keyword evidence="1" id="KW-0067">ATP-binding</keyword>
<evidence type="ECO:0000313" key="4">
    <source>
        <dbReference type="EMBL" id="KAJ4387344.1"/>
    </source>
</evidence>
<accession>A0A9W8YM12</accession>
<dbReference type="PANTHER" id="PTHR23257">
    <property type="entry name" value="SERINE-THREONINE PROTEIN KINASE"/>
    <property type="match status" value="1"/>
</dbReference>
<dbReference type="Proteomes" id="UP001140453">
    <property type="component" value="Unassembled WGS sequence"/>
</dbReference>
<dbReference type="GO" id="GO:0005737">
    <property type="term" value="C:cytoplasm"/>
    <property type="evidence" value="ECO:0007669"/>
    <property type="project" value="TreeGrafter"/>
</dbReference>
<dbReference type="AlphaFoldDB" id="A0A9W8YM12"/>
<feature type="domain" description="Protein kinase" evidence="3">
    <location>
        <begin position="299"/>
        <end position="721"/>
    </location>
</feature>
<dbReference type="PROSITE" id="PS00107">
    <property type="entry name" value="PROTEIN_KINASE_ATP"/>
    <property type="match status" value="1"/>
</dbReference>
<evidence type="ECO:0000313" key="5">
    <source>
        <dbReference type="Proteomes" id="UP001140453"/>
    </source>
</evidence>
<sequence length="754" mass="84625">MTDSPPSLSPGKSPRTSKPRALLTQSALDHVGWTPPRIALLTNTHESATLPVLDGEASIAFSQSANALATGSTVHIPPGRLVRRHNATSNLRVGVASISSPGISPSADANGRVTHFGQFNIRSGAGATPPRKSVRSDPDHAPGPASPFVQAPIPPTRVGTDIAQIFAEERALLRIKQCLTDRFLCYHESMEHWLCWHRDMRRPLWSRLPIPLHGGDWPGHPRVRLGEDLDALLSYQLKFGRNRQAPGGVRGLFNRARRPLGRARGIMRRLRQGRVQDDNRKNVDGLQARLVRDFEPAGIRFKRRLGQGGFGAVFLFEMIGEKGSTYPIVVKGSTREMLNDSNALGDEIDNLNWMNGASHFIQRIFLQDLPLPTASRRRKIRLSARKGMATVREIARQTKQIVYDFHDGASFRLQQPQSEIRQPPRPAGRSIPGYTAQEVDALQRRRVRLDNARNILMLENMPRGDIQELINKLVEKNLRLSNRALWTIFECLFKGCVGMATPGRFHEHGKDASAHAMVEQDETVPEWLHDGTEMPAWPMVHFDLDPQNALVGNFEEAGGAYENVPIVKIADPGLAVIMDDAKRNNEALLWSLRCQGKAQYLQPEQVTREWEYRAATDLANLAMESTAGNYNWWSNLYHIGWIMWSLVTHCFPPVPPRAWPYTYASEEAGVVEDAKGYTYGMHIMATDFDDCDLELRRQILRCLDHDPTKRPKMGWLEAVFVFNVGRPDLLEAESDEQLRAHVNYVYGQPASALG</sequence>
<gene>
    <name evidence="4" type="ORF">N0V93_007935</name>
</gene>
<evidence type="ECO:0000256" key="2">
    <source>
        <dbReference type="SAM" id="MobiDB-lite"/>
    </source>
</evidence>
<dbReference type="OrthoDB" id="4062651at2759"/>
<dbReference type="InterPro" id="IPR050167">
    <property type="entry name" value="Ser_Thr_protein_kinase"/>
</dbReference>
<name>A0A9W8YM12_9PEZI</name>
<dbReference type="InterPro" id="IPR000719">
    <property type="entry name" value="Prot_kinase_dom"/>
</dbReference>